<evidence type="ECO:0000256" key="5">
    <source>
        <dbReference type="ARBA" id="ARBA00022592"/>
    </source>
</evidence>
<evidence type="ECO:0000256" key="1">
    <source>
        <dbReference type="ARBA" id="ARBA00004496"/>
    </source>
</evidence>
<keyword evidence="5 6" id="KW-0592">Phosphate transport</keyword>
<dbReference type="NCBIfam" id="TIGR02135">
    <property type="entry name" value="phoU_full"/>
    <property type="match status" value="1"/>
</dbReference>
<dbReference type="FunFam" id="1.20.58.220:FF:000001">
    <property type="entry name" value="Phosphate-specific transport system accessory protein PhoU"/>
    <property type="match status" value="1"/>
</dbReference>
<dbReference type="Gene3D" id="1.20.58.220">
    <property type="entry name" value="Phosphate transport system protein phou homolog 2, domain 2"/>
    <property type="match status" value="2"/>
</dbReference>
<protein>
    <recommendedName>
        <fullName evidence="6">Phosphate-specific transport system accessory protein PhoU</fullName>
    </recommendedName>
</protein>
<keyword evidence="9" id="KW-1185">Reference proteome</keyword>
<dbReference type="NCBIfam" id="NF008332">
    <property type="entry name" value="PRK11115.1"/>
    <property type="match status" value="1"/>
</dbReference>
<evidence type="ECO:0000256" key="4">
    <source>
        <dbReference type="ARBA" id="ARBA00022490"/>
    </source>
</evidence>
<organism evidence="8 9">
    <name type="scientific">Aliidiomarina minuta</name>
    <dbReference type="NCBI Taxonomy" id="880057"/>
    <lineage>
        <taxon>Bacteria</taxon>
        <taxon>Pseudomonadati</taxon>
        <taxon>Pseudomonadota</taxon>
        <taxon>Gammaproteobacteria</taxon>
        <taxon>Alteromonadales</taxon>
        <taxon>Idiomarinaceae</taxon>
        <taxon>Aliidiomarina</taxon>
    </lineage>
</organism>
<dbReference type="FunFam" id="1.20.58.220:FF:000002">
    <property type="entry name" value="Phosphate-specific transport system accessory protein PhoU"/>
    <property type="match status" value="1"/>
</dbReference>
<proteinExistence type="inferred from homology"/>
<name>A0A432W4Q8_9GAMM</name>
<keyword evidence="3 6" id="KW-0813">Transport</keyword>
<evidence type="ECO:0000256" key="3">
    <source>
        <dbReference type="ARBA" id="ARBA00022448"/>
    </source>
</evidence>
<dbReference type="InterPro" id="IPR038078">
    <property type="entry name" value="PhoU-like_sf"/>
</dbReference>
<dbReference type="SUPFAM" id="SSF109755">
    <property type="entry name" value="PhoU-like"/>
    <property type="match status" value="1"/>
</dbReference>
<dbReference type="RefSeq" id="WP_126804090.1">
    <property type="nucleotide sequence ID" value="NZ_PIPL01000002.1"/>
</dbReference>
<comment type="subunit">
    <text evidence="6">Homodimer.</text>
</comment>
<dbReference type="GO" id="GO:0045936">
    <property type="term" value="P:negative regulation of phosphate metabolic process"/>
    <property type="evidence" value="ECO:0007669"/>
    <property type="project" value="InterPro"/>
</dbReference>
<feature type="domain" description="PhoU" evidence="7">
    <location>
        <begin position="26"/>
        <end position="112"/>
    </location>
</feature>
<comment type="function">
    <text evidence="6">Plays a role in the regulation of phosphate uptake.</text>
</comment>
<reference evidence="8 9" key="1">
    <citation type="journal article" date="2011" name="Front. Microbiol.">
        <title>Genomic signatures of strain selection and enhancement in Bacillus atrophaeus var. globigii, a historical biowarfare simulant.</title>
        <authorList>
            <person name="Gibbons H.S."/>
            <person name="Broomall S.M."/>
            <person name="McNew L.A."/>
            <person name="Daligault H."/>
            <person name="Chapman C."/>
            <person name="Bruce D."/>
            <person name="Karavis M."/>
            <person name="Krepps M."/>
            <person name="McGregor P.A."/>
            <person name="Hong C."/>
            <person name="Park K.H."/>
            <person name="Akmal A."/>
            <person name="Feldman A."/>
            <person name="Lin J.S."/>
            <person name="Chang W.E."/>
            <person name="Higgs B.W."/>
            <person name="Demirev P."/>
            <person name="Lindquist J."/>
            <person name="Liem A."/>
            <person name="Fochler E."/>
            <person name="Read T.D."/>
            <person name="Tapia R."/>
            <person name="Johnson S."/>
            <person name="Bishop-Lilly K.A."/>
            <person name="Detter C."/>
            <person name="Han C."/>
            <person name="Sozhamannan S."/>
            <person name="Rosenzweig C.N."/>
            <person name="Skowronski E.W."/>
        </authorList>
    </citation>
    <scope>NUCLEOTIDE SEQUENCE [LARGE SCALE GENOMIC DNA]</scope>
    <source>
        <strain evidence="8 9">MLST1</strain>
    </source>
</reference>
<comment type="caution">
    <text evidence="8">The sequence shown here is derived from an EMBL/GenBank/DDBJ whole genome shotgun (WGS) entry which is preliminary data.</text>
</comment>
<evidence type="ECO:0000259" key="7">
    <source>
        <dbReference type="Pfam" id="PF01895"/>
    </source>
</evidence>
<dbReference type="InterPro" id="IPR026022">
    <property type="entry name" value="PhoU_dom"/>
</dbReference>
<dbReference type="Proteomes" id="UP000288293">
    <property type="component" value="Unassembled WGS sequence"/>
</dbReference>
<dbReference type="EMBL" id="PIPL01000002">
    <property type="protein sequence ID" value="RUO24387.1"/>
    <property type="molecule type" value="Genomic_DNA"/>
</dbReference>
<dbReference type="GO" id="GO:0005737">
    <property type="term" value="C:cytoplasm"/>
    <property type="evidence" value="ECO:0007669"/>
    <property type="project" value="UniProtKB-SubCell"/>
</dbReference>
<dbReference type="Pfam" id="PF01895">
    <property type="entry name" value="PhoU"/>
    <property type="match status" value="2"/>
</dbReference>
<sequence length="238" mass="27018">MEHTNIGKHISEKFDEELEGVRNAVLSMGGMVEQQLTDALKAIQTTDVELAEKILRKDSQVNDLELEIDSACTRIIAKRQPTASDLRLIVATLKTIADLERIGDEVKRLARVAQETFNSEQQHLLVNLENLGQLVVNMLRQALNAFARMDAEAALEVHRTDSSIDRQYEALLRQLMTYMMEDPRSIPKIMDVVFSARSLERIGDRCQNIAEYIIFNVHGKDVRHTSADSMEATIKNKR</sequence>
<dbReference type="OrthoDB" id="9814256at2"/>
<feature type="domain" description="PhoU" evidence="7">
    <location>
        <begin position="129"/>
        <end position="213"/>
    </location>
</feature>
<evidence type="ECO:0000313" key="9">
    <source>
        <dbReference type="Proteomes" id="UP000288293"/>
    </source>
</evidence>
<comment type="subcellular location">
    <subcellularLocation>
        <location evidence="1 6">Cytoplasm</location>
    </subcellularLocation>
</comment>
<accession>A0A432W4Q8</accession>
<dbReference type="InterPro" id="IPR028366">
    <property type="entry name" value="PhoU"/>
</dbReference>
<dbReference type="AlphaFoldDB" id="A0A432W4Q8"/>
<evidence type="ECO:0000313" key="8">
    <source>
        <dbReference type="EMBL" id="RUO24387.1"/>
    </source>
</evidence>
<keyword evidence="4 6" id="KW-0963">Cytoplasm</keyword>
<comment type="similarity">
    <text evidence="2 6">Belongs to the PhoU family.</text>
</comment>
<dbReference type="PANTHER" id="PTHR42930:SF3">
    <property type="entry name" value="PHOSPHATE-SPECIFIC TRANSPORT SYSTEM ACCESSORY PROTEIN PHOU"/>
    <property type="match status" value="1"/>
</dbReference>
<evidence type="ECO:0000256" key="2">
    <source>
        <dbReference type="ARBA" id="ARBA00008107"/>
    </source>
</evidence>
<dbReference type="PIRSF" id="PIRSF003107">
    <property type="entry name" value="PhoU"/>
    <property type="match status" value="1"/>
</dbReference>
<dbReference type="GO" id="GO:0006817">
    <property type="term" value="P:phosphate ion transport"/>
    <property type="evidence" value="ECO:0007669"/>
    <property type="project" value="UniProtKB-KW"/>
</dbReference>
<evidence type="ECO:0000256" key="6">
    <source>
        <dbReference type="PIRNR" id="PIRNR003107"/>
    </source>
</evidence>
<dbReference type="PANTHER" id="PTHR42930">
    <property type="entry name" value="PHOSPHATE-SPECIFIC TRANSPORT SYSTEM ACCESSORY PROTEIN PHOU"/>
    <property type="match status" value="1"/>
</dbReference>
<dbReference type="GO" id="GO:0030643">
    <property type="term" value="P:intracellular phosphate ion homeostasis"/>
    <property type="evidence" value="ECO:0007669"/>
    <property type="project" value="InterPro"/>
</dbReference>
<gene>
    <name evidence="8" type="primary">phoU</name>
    <name evidence="8" type="ORF">CWE09_10990</name>
</gene>